<dbReference type="EMBL" id="WJBE01000017">
    <property type="protein sequence ID" value="MBC3900878.1"/>
    <property type="molecule type" value="Genomic_DNA"/>
</dbReference>
<dbReference type="Proteomes" id="UP000622405">
    <property type="component" value="Unassembled WGS sequence"/>
</dbReference>
<dbReference type="RefSeq" id="WP_186895010.1">
    <property type="nucleotide sequence ID" value="NZ_WJBE01000017.1"/>
</dbReference>
<comment type="caution">
    <text evidence="1">The sequence shown here is derived from an EMBL/GenBank/DDBJ whole genome shotgun (WGS) entry which is preliminary data.</text>
</comment>
<gene>
    <name evidence="1" type="ORF">GH811_14780</name>
</gene>
<sequence length="89" mass="10053">MKWIKDIKANTRPWLAFLSGFITSTSDEPDDTAIINAYFATYLQNVAADQLKPVSCENDLSYKKHIDNCEVNAKHSEPLRALSPLKQVL</sequence>
<keyword evidence="2" id="KW-1185">Reference proteome</keyword>
<evidence type="ECO:0000313" key="1">
    <source>
        <dbReference type="EMBL" id="MBC3900878.1"/>
    </source>
</evidence>
<accession>A0ABR6Z040</accession>
<proteinExistence type="predicted"/>
<name>A0ABR6Z040_9FIRM</name>
<protein>
    <submittedName>
        <fullName evidence="1">Uncharacterized protein</fullName>
    </submittedName>
</protein>
<organism evidence="1 2">
    <name type="scientific">Acetobacterium malicum</name>
    <dbReference type="NCBI Taxonomy" id="52692"/>
    <lineage>
        <taxon>Bacteria</taxon>
        <taxon>Bacillati</taxon>
        <taxon>Bacillota</taxon>
        <taxon>Clostridia</taxon>
        <taxon>Eubacteriales</taxon>
        <taxon>Eubacteriaceae</taxon>
        <taxon>Acetobacterium</taxon>
    </lineage>
</organism>
<reference evidence="1 2" key="1">
    <citation type="journal article" date="2020" name="mSystems">
        <title>Defining Genomic and Predicted Metabolic Features of the Acetobacterium Genus.</title>
        <authorList>
            <person name="Ross D.E."/>
            <person name="Marshall C.W."/>
            <person name="Gulliver D."/>
            <person name="May H.D."/>
            <person name="Norman R.S."/>
        </authorList>
    </citation>
    <scope>NUCLEOTIDE SEQUENCE [LARGE SCALE GENOMIC DNA]</scope>
    <source>
        <strain evidence="1 2">DSM 4132</strain>
    </source>
</reference>
<evidence type="ECO:0000313" key="2">
    <source>
        <dbReference type="Proteomes" id="UP000622405"/>
    </source>
</evidence>